<dbReference type="eggNOG" id="ENOG502THZP">
    <property type="taxonomic scope" value="Eukaryota"/>
</dbReference>
<protein>
    <submittedName>
        <fullName evidence="3">BZIP domain-containing protein</fullName>
    </submittedName>
</protein>
<name>Q9U1S5_CAEEL</name>
<dbReference type="CTD" id="176656"/>
<evidence type="ECO:0000313" key="5">
    <source>
        <dbReference type="WormBase" id="Y75B8A.35a"/>
    </source>
</evidence>
<dbReference type="OrthoDB" id="5874429at2759"/>
<feature type="compositionally biased region" description="Basic and acidic residues" evidence="2">
    <location>
        <begin position="257"/>
        <end position="290"/>
    </location>
</feature>
<proteinExistence type="predicted"/>
<dbReference type="RefSeq" id="NP_499602.3">
    <property type="nucleotide sequence ID" value="NM_067201.4"/>
</dbReference>
<feature type="coiled-coil region" evidence="1">
    <location>
        <begin position="424"/>
        <end position="468"/>
    </location>
</feature>
<dbReference type="Bgee" id="WBGene00006986">
    <property type="expression patterns" value="Expressed in pharyngeal muscle cell (C elegans) and 3 other cell types or tissues"/>
</dbReference>
<dbReference type="IntAct" id="Q9U1S5">
    <property type="interactions" value="4"/>
</dbReference>
<evidence type="ECO:0000313" key="3">
    <source>
        <dbReference type="EMBL" id="CAB54500.1"/>
    </source>
</evidence>
<evidence type="ECO:0000256" key="1">
    <source>
        <dbReference type="SAM" id="Coils"/>
    </source>
</evidence>
<dbReference type="Proteomes" id="UP000001940">
    <property type="component" value="Chromosome III"/>
</dbReference>
<feature type="region of interest" description="Disordered" evidence="2">
    <location>
        <begin position="257"/>
        <end position="294"/>
    </location>
</feature>
<dbReference type="InParanoid" id="Q9U1S5"/>
<gene>
    <name evidence="3 5" type="primary">zip-1</name>
    <name evidence="3" type="ORF">CELE_Y75B8A.35</name>
    <name evidence="5" type="ORF">Y75B8A.35</name>
</gene>
<dbReference type="HOGENOM" id="CLU_590854_0_0_1"/>
<dbReference type="EMBL" id="BX284603">
    <property type="protein sequence ID" value="CAB54500.1"/>
    <property type="molecule type" value="Genomic_DNA"/>
</dbReference>
<evidence type="ECO:0000313" key="4">
    <source>
        <dbReference type="Proteomes" id="UP000001940"/>
    </source>
</evidence>
<accession>Q9U1S5</accession>
<dbReference type="DIP" id="DIP-26880N"/>
<dbReference type="SMR" id="Q9U1S5"/>
<dbReference type="WormBase" id="Y75B8A.35a">
    <property type="protein sequence ID" value="CE24668"/>
    <property type="gene ID" value="WBGene00006986"/>
    <property type="gene designation" value="zip-1"/>
</dbReference>
<dbReference type="FunCoup" id="Q9U1S5">
    <property type="interactions" value="1376"/>
</dbReference>
<keyword evidence="1" id="KW-0175">Coiled coil</keyword>
<sequence>MNNQNNNFVDFSEDDDMMDADFLVTSLENAPPHPITDYSQGVVIPDDLMNASLEFQRTEPFSFIPAEEDLAPMEILPNNQGDVEMTAVDKNPDKVLFELRVETQIEPTLNYINAENEAVEWDIKSYYDFDNPQRPAQADEAATYQENGYGFVDFQPFAQQQQPAYNGNEPEFLIQRMQITDETYANAHFHQNEYAIEEKPSLFSPSSTPSYCCTSGPISPAYTPIGNNANACAPTRSRRTSTASNKSGGKIGKVAKLGEKSSGEKRTRMTKAEMSRLTEKEKLERKKEQNRANAKNCVKNRNNSKEELKQTLEMLREKVQEAKRQNEMQENGLLAAYETNIFAVQGNNFPYGSLELFYDQLQGSKAEAVEQVQYDNNGEVVQLEEAFNKTEQDYGQYTSVKKIAGLPQNTFASKKSRAKTAFEIADHQLNLKKEEVELREANAIKVVLNQITRELNRYMDGAKLAEQQAFDENFQQFEPS</sequence>
<dbReference type="UCSC" id="Y75B8A.35a.1">
    <property type="organism name" value="c. elegans"/>
</dbReference>
<dbReference type="GeneID" id="176656"/>
<dbReference type="ExpressionAtlas" id="Q9U1S5">
    <property type="expression patterns" value="baseline and differential"/>
</dbReference>
<organism evidence="3 4">
    <name type="scientific">Caenorhabditis elegans</name>
    <dbReference type="NCBI Taxonomy" id="6239"/>
    <lineage>
        <taxon>Eukaryota</taxon>
        <taxon>Metazoa</taxon>
        <taxon>Ecdysozoa</taxon>
        <taxon>Nematoda</taxon>
        <taxon>Chromadorea</taxon>
        <taxon>Rhabditida</taxon>
        <taxon>Rhabditina</taxon>
        <taxon>Rhabditomorpha</taxon>
        <taxon>Rhabditoidea</taxon>
        <taxon>Rhabditidae</taxon>
        <taxon>Peloderinae</taxon>
        <taxon>Caenorhabditis</taxon>
    </lineage>
</organism>
<dbReference type="PIR" id="T27413">
    <property type="entry name" value="T27413"/>
</dbReference>
<reference evidence="3 4" key="1">
    <citation type="journal article" date="1998" name="Science">
        <title>Genome sequence of the nematode C. elegans: a platform for investigating biology.</title>
        <authorList>
            <consortium name="The C. elegans sequencing consortium"/>
            <person name="Sulson J.E."/>
            <person name="Waterston R."/>
        </authorList>
    </citation>
    <scope>NUCLEOTIDE SEQUENCE [LARGE SCALE GENOMIC DNA]</scope>
    <source>
        <strain evidence="3 4">Bristol N2</strain>
    </source>
</reference>
<keyword evidence="4" id="KW-1185">Reference proteome</keyword>
<dbReference type="AlphaFoldDB" id="Q9U1S5"/>
<dbReference type="PaxDb" id="6239-Y75B8A.35a.2"/>
<evidence type="ECO:0000256" key="2">
    <source>
        <dbReference type="SAM" id="MobiDB-lite"/>
    </source>
</evidence>
<dbReference type="STRING" id="6239.Y75B8A.35a.2"/>
<dbReference type="AGR" id="WB:WBGene00006986"/>